<protein>
    <submittedName>
        <fullName evidence="1">Uncharacterized protein</fullName>
    </submittedName>
</protein>
<name>A0A3M0KTG0_HIRRU</name>
<sequence>MDESTPSYPKGKEGIAQAREATIDILGGVSGCCQLYKDGVRKVKMQLEVSQARKDYDRDSGMECIPKFADDTKLSSVVDMPEG</sequence>
<dbReference type="AlphaFoldDB" id="A0A3M0KTG0"/>
<evidence type="ECO:0000313" key="1">
    <source>
        <dbReference type="EMBL" id="RMC16463.1"/>
    </source>
</evidence>
<keyword evidence="2" id="KW-1185">Reference proteome</keyword>
<dbReference type="Proteomes" id="UP000269221">
    <property type="component" value="Unassembled WGS sequence"/>
</dbReference>
<comment type="caution">
    <text evidence="1">The sequence shown here is derived from an EMBL/GenBank/DDBJ whole genome shotgun (WGS) entry which is preliminary data.</text>
</comment>
<accession>A0A3M0KTG0</accession>
<gene>
    <name evidence="1" type="ORF">DUI87_06398</name>
</gene>
<dbReference type="EMBL" id="QRBI01000102">
    <property type="protein sequence ID" value="RMC16463.1"/>
    <property type="molecule type" value="Genomic_DNA"/>
</dbReference>
<proteinExistence type="predicted"/>
<organism evidence="1 2">
    <name type="scientific">Hirundo rustica rustica</name>
    <dbReference type="NCBI Taxonomy" id="333673"/>
    <lineage>
        <taxon>Eukaryota</taxon>
        <taxon>Metazoa</taxon>
        <taxon>Chordata</taxon>
        <taxon>Craniata</taxon>
        <taxon>Vertebrata</taxon>
        <taxon>Euteleostomi</taxon>
        <taxon>Archelosauria</taxon>
        <taxon>Archosauria</taxon>
        <taxon>Dinosauria</taxon>
        <taxon>Saurischia</taxon>
        <taxon>Theropoda</taxon>
        <taxon>Coelurosauria</taxon>
        <taxon>Aves</taxon>
        <taxon>Neognathae</taxon>
        <taxon>Neoaves</taxon>
        <taxon>Telluraves</taxon>
        <taxon>Australaves</taxon>
        <taxon>Passeriformes</taxon>
        <taxon>Sylvioidea</taxon>
        <taxon>Hirundinidae</taxon>
        <taxon>Hirundo</taxon>
    </lineage>
</organism>
<evidence type="ECO:0000313" key="2">
    <source>
        <dbReference type="Proteomes" id="UP000269221"/>
    </source>
</evidence>
<reference evidence="1 2" key="1">
    <citation type="submission" date="2018-07" db="EMBL/GenBank/DDBJ databases">
        <title>A high quality draft genome assembly of the barn swallow (H. rustica rustica).</title>
        <authorList>
            <person name="Formenti G."/>
            <person name="Chiara M."/>
            <person name="Poveda L."/>
            <person name="Francoijs K.-J."/>
            <person name="Bonisoli-Alquati A."/>
            <person name="Canova L."/>
            <person name="Gianfranceschi L."/>
            <person name="Horner D.S."/>
            <person name="Saino N."/>
        </authorList>
    </citation>
    <scope>NUCLEOTIDE SEQUENCE [LARGE SCALE GENOMIC DNA]</scope>
    <source>
        <strain evidence="1">Chelidonia</strain>
        <tissue evidence="1">Blood</tissue>
    </source>
</reference>